<evidence type="ECO:0000313" key="1">
    <source>
        <dbReference type="EMBL" id="NWO23146.1"/>
    </source>
</evidence>
<dbReference type="EMBL" id="JABXYR010000001">
    <property type="protein sequence ID" value="NWO23146.1"/>
    <property type="molecule type" value="Genomic_DNA"/>
</dbReference>
<dbReference type="RefSeq" id="WP_178978333.1">
    <property type="nucleotide sequence ID" value="NZ_JABXYR010000001.1"/>
</dbReference>
<dbReference type="AlphaFoldDB" id="A0A7Y8VR84"/>
<organism evidence="1 2">
    <name type="scientific">Mogibacterium timidum</name>
    <dbReference type="NCBI Taxonomy" id="35519"/>
    <lineage>
        <taxon>Bacteria</taxon>
        <taxon>Bacillati</taxon>
        <taxon>Bacillota</taxon>
        <taxon>Clostridia</taxon>
        <taxon>Peptostreptococcales</taxon>
        <taxon>Anaerovoracaceae</taxon>
        <taxon>Mogibacterium</taxon>
    </lineage>
</organism>
<proteinExistence type="predicted"/>
<protein>
    <submittedName>
        <fullName evidence="1">Uncharacterized protein</fullName>
    </submittedName>
</protein>
<sequence length="52" mass="6032">MKVTIVRDCSDKEDFEKLHRALKGLKANEINFRAISRRSGESYRESNTSSTR</sequence>
<accession>A0A7Y8VR84</accession>
<dbReference type="Proteomes" id="UP000526307">
    <property type="component" value="Unassembled WGS sequence"/>
</dbReference>
<gene>
    <name evidence="1" type="ORF">HW270_03500</name>
</gene>
<evidence type="ECO:0000313" key="2">
    <source>
        <dbReference type="Proteomes" id="UP000526307"/>
    </source>
</evidence>
<keyword evidence="2" id="KW-1185">Reference proteome</keyword>
<reference evidence="1 2" key="1">
    <citation type="submission" date="2020-06" db="EMBL/GenBank/DDBJ databases">
        <title>Mogibacterium timidum strain W9173 genomic sequence.</title>
        <authorList>
            <person name="Wade W.G."/>
            <person name="Johnston C.D."/>
            <person name="Chen T."/>
            <person name="Dewhirst F.E."/>
        </authorList>
    </citation>
    <scope>NUCLEOTIDE SEQUENCE [LARGE SCALE GENOMIC DNA]</scope>
    <source>
        <strain evidence="1 2">W9173</strain>
    </source>
</reference>
<name>A0A7Y8VR84_9FIRM</name>
<comment type="caution">
    <text evidence="1">The sequence shown here is derived from an EMBL/GenBank/DDBJ whole genome shotgun (WGS) entry which is preliminary data.</text>
</comment>